<feature type="domain" description="Fibronectin type-III" evidence="3">
    <location>
        <begin position="1409"/>
        <end position="1512"/>
    </location>
</feature>
<dbReference type="Gene3D" id="3.30.1920.20">
    <property type="match status" value="2"/>
</dbReference>
<keyword evidence="2" id="KW-0812">Transmembrane</keyword>
<feature type="region of interest" description="Disordered" evidence="1">
    <location>
        <begin position="642"/>
        <end position="665"/>
    </location>
</feature>
<dbReference type="Pfam" id="PF13290">
    <property type="entry name" value="CHB_HEX_C_1"/>
    <property type="match status" value="2"/>
</dbReference>
<dbReference type="CDD" id="cd00063">
    <property type="entry name" value="FN3"/>
    <property type="match status" value="1"/>
</dbReference>
<feature type="region of interest" description="Disordered" evidence="1">
    <location>
        <begin position="530"/>
        <end position="569"/>
    </location>
</feature>
<feature type="compositionally biased region" description="Low complexity" evidence="1">
    <location>
        <begin position="54"/>
        <end position="67"/>
    </location>
</feature>
<comment type="caution">
    <text evidence="4">The sequence shown here is derived from an EMBL/GenBank/DDBJ whole genome shotgun (WGS) entry which is preliminary data.</text>
</comment>
<dbReference type="PROSITE" id="PS50853">
    <property type="entry name" value="FN3"/>
    <property type="match status" value="2"/>
</dbReference>
<dbReference type="GO" id="GO:0003993">
    <property type="term" value="F:acid phosphatase activity"/>
    <property type="evidence" value="ECO:0007669"/>
    <property type="project" value="InterPro"/>
</dbReference>
<protein>
    <recommendedName>
        <fullName evidence="3">Fibronectin type-III domain-containing protein</fullName>
    </recommendedName>
</protein>
<feature type="transmembrane region" description="Helical" evidence="2">
    <location>
        <begin position="1692"/>
        <end position="1711"/>
    </location>
</feature>
<dbReference type="Gene3D" id="2.60.40.10">
    <property type="entry name" value="Immunoglobulins"/>
    <property type="match status" value="2"/>
</dbReference>
<evidence type="ECO:0000256" key="2">
    <source>
        <dbReference type="SAM" id="Phobius"/>
    </source>
</evidence>
<name>A0A1F5KJY4_9BACT</name>
<accession>A0A1F5KJY4</accession>
<dbReference type="Pfam" id="PF16656">
    <property type="entry name" value="Pur_ac_phosph_N"/>
    <property type="match status" value="1"/>
</dbReference>
<feature type="compositionally biased region" description="Polar residues" evidence="1">
    <location>
        <begin position="43"/>
        <end position="53"/>
    </location>
</feature>
<dbReference type="InterPro" id="IPR013783">
    <property type="entry name" value="Ig-like_fold"/>
</dbReference>
<dbReference type="InterPro" id="IPR036116">
    <property type="entry name" value="FN3_sf"/>
</dbReference>
<keyword evidence="2" id="KW-1133">Transmembrane helix</keyword>
<evidence type="ECO:0000256" key="1">
    <source>
        <dbReference type="SAM" id="MobiDB-lite"/>
    </source>
</evidence>
<dbReference type="SMART" id="SM00060">
    <property type="entry name" value="FN3"/>
    <property type="match status" value="2"/>
</dbReference>
<gene>
    <name evidence="4" type="ORF">A3D25_01815</name>
</gene>
<feature type="compositionally biased region" description="Low complexity" evidence="1">
    <location>
        <begin position="644"/>
        <end position="665"/>
    </location>
</feature>
<keyword evidence="2" id="KW-0472">Membrane</keyword>
<organism evidence="4 5">
    <name type="scientific">Candidatus Daviesbacteria bacterium RIFCSPHIGHO2_02_FULL_43_12</name>
    <dbReference type="NCBI Taxonomy" id="1797776"/>
    <lineage>
        <taxon>Bacteria</taxon>
        <taxon>Candidatus Daviesiibacteriota</taxon>
    </lineage>
</organism>
<proteinExistence type="predicted"/>
<feature type="domain" description="Fibronectin type-III" evidence="3">
    <location>
        <begin position="1536"/>
        <end position="1625"/>
    </location>
</feature>
<dbReference type="Proteomes" id="UP000177328">
    <property type="component" value="Unassembled WGS sequence"/>
</dbReference>
<dbReference type="GO" id="GO:0046872">
    <property type="term" value="F:metal ion binding"/>
    <property type="evidence" value="ECO:0007669"/>
    <property type="project" value="InterPro"/>
</dbReference>
<evidence type="ECO:0000313" key="4">
    <source>
        <dbReference type="EMBL" id="OGE41246.1"/>
    </source>
</evidence>
<dbReference type="InterPro" id="IPR015914">
    <property type="entry name" value="PAPs_N"/>
</dbReference>
<dbReference type="SUPFAM" id="SSF49265">
    <property type="entry name" value="Fibronectin type III"/>
    <property type="match status" value="1"/>
</dbReference>
<dbReference type="Pfam" id="PF17957">
    <property type="entry name" value="Big_7"/>
    <property type="match status" value="1"/>
</dbReference>
<reference evidence="4 5" key="1">
    <citation type="journal article" date="2016" name="Nat. Commun.">
        <title>Thousands of microbial genomes shed light on interconnected biogeochemical processes in an aquifer system.</title>
        <authorList>
            <person name="Anantharaman K."/>
            <person name="Brown C.T."/>
            <person name="Hug L.A."/>
            <person name="Sharon I."/>
            <person name="Castelle C.J."/>
            <person name="Probst A.J."/>
            <person name="Thomas B.C."/>
            <person name="Singh A."/>
            <person name="Wilkins M.J."/>
            <person name="Karaoz U."/>
            <person name="Brodie E.L."/>
            <person name="Williams K.H."/>
            <person name="Hubbard S.S."/>
            <person name="Banfield J.F."/>
        </authorList>
    </citation>
    <scope>NUCLEOTIDE SEQUENCE [LARGE SCALE GENOMIC DNA]</scope>
</reference>
<feature type="compositionally biased region" description="Low complexity" evidence="1">
    <location>
        <begin position="533"/>
        <end position="569"/>
    </location>
</feature>
<sequence>MRNLKQIRTIFNFVLIILATFIVAFSNSTSLVSPVLADEEVTASPSPVASDSVTPTLEPSTEPSTLPSPSPDTVNTQSDFCAQVMTYACMDSNPSVCQQYSSPCNVPVGWTVTTEPSATPPTPTPSPSTSPSTIVVPTVTVGTTYTGPASNVKVKFNSISGSAGSLTISETTLSASAISTIGALSSTAYDISSSMSNGSFTYNLTLPIPAGVTVSNLKVLYASSVDNLSAATQVGQSITDNGDGTFTIQNLDHFTVFVVVDPNTQANCDAVTVGTTAGTTCVATIQQAINNATDNNSPLDTITVAAGTYNETVHVTKRLIITGQGSPTVTGGFILETTPVTISGFSASTSVVIISPTISALVGAYSGNQASYPVSGTGAANATLNYTITGTSGSTSGSTTVNSSGTFSFNADLTSLGEGTFTVDVQLTSLSYTSSHIQATQAKDSISPTAPASITVPTQVDSTNLTTFSISGSGAEAGSKVSYTITSSGTTVSATDVTTVLANGTFSISNINVSSLPDSSNVIVSVTLKDNAGPSNTGNTSSATTNPTNSLKKDTSAPTTTDDTDSSWHNSSVTISLTCTDTVSGCFKTYYTTDGSTPTTASSQGTSIILTTDGQYTIKYFSVDNYGNTQAVQTAANLVKIDKTNPNTNPGTPTTTPNPTSSTSQTWNWTAATDALSGIYQYFWRTTLGGVAGPNGIVNAPTASVNTNLTQGAWNFFVLAKDNAANQSSEIQGSVLVDTTAPVTSDNTDSLWHNSAVTITLTCSDTATGNSGCATTYYTTDGSTPTTSSSTGNSITLSAQGQYTIKYFSVDAATTGNQESVKTAANTVNIDTTNPTVSANNASASWNLANISITLTVSDSGGSVLNIAKYSWDTPATSTVGTSFNSGDFITIPSEGSNTLYLYASDNALNSNSFSGSYKLDTVNPTASVSNSSSTWQTSLPSMIVTATDSESLVASVTYSWNGGASVATSNGVDLSSTLPADGMNTLVLTVTDNAGRVTTFSGTYNIDRVSPTAGVSGSSASWQSSVPSVVISASDPTPGSGLATVQYSWNSGIFVSSFNGADIIASLTLLGNGTHSLSVVVTDVSGRATVISGTYKIDTSIPVISGVTLTNTTGNNSFVKNGDTVTLTATVTDNNQSLLTSSMITANLSAFGGGASVSPTTYNSLTGLATWANLTVTGTTNGVITVTVNAVDIAANSATAATVTTTADNILPTLSLINLTSSNANINLAKVGDTVTLTFSSSETIQTLVVTIAGQTASVSNVGNVWTAAYVMTSTDTEGLMSYQITFADLALNVGTPISATSTITFDKTNPTASWTTPTALANVSGNVTLTAGVTDTTGIASVAFMYQRNDGVDTFHAIATVTSAPFTTVWDTNSLTLDNYTLRMIVLDNTGNSTTLDQIVGVATVIQSSTVAATSTSSSSVTIVWTTDDQTSSRVIYDTTSHPVLSTPPNYGYANSTTVQDSTTKVTNHSVQLTGLQAGTTYYYRVVSAGSPESVSSEFSFTTSAATVNSGTTSSGTTTAGAPMLCSNVKPSKAPWLLSAKATANGEVTLVWADAGGSYTFYTLEYGLSPNKPHFGVANLGKVNTYTVKGLAARATYYFRLRAINDCVPSDYSNELSAKAVASVLGQVTQSFEQTLAASNVQAAAKTTSLDGLSDQEFSLNDATSSLQLLDKLSSTPSAAITKSRTLNRILLGGLGVIFVLSAGATYYFSTRKKL</sequence>
<evidence type="ECO:0000259" key="3">
    <source>
        <dbReference type="PROSITE" id="PS50853"/>
    </source>
</evidence>
<dbReference type="EMBL" id="MFDD01000002">
    <property type="protein sequence ID" value="OGE41246.1"/>
    <property type="molecule type" value="Genomic_DNA"/>
</dbReference>
<dbReference type="Gene3D" id="2.60.40.380">
    <property type="entry name" value="Purple acid phosphatase-like, N-terminal"/>
    <property type="match status" value="1"/>
</dbReference>
<feature type="region of interest" description="Disordered" evidence="1">
    <location>
        <begin position="43"/>
        <end position="74"/>
    </location>
</feature>
<dbReference type="InterPro" id="IPR003961">
    <property type="entry name" value="FN3_dom"/>
</dbReference>
<dbReference type="InterPro" id="IPR059177">
    <property type="entry name" value="GH29D-like_dom"/>
</dbReference>
<evidence type="ECO:0000313" key="5">
    <source>
        <dbReference type="Proteomes" id="UP000177328"/>
    </source>
</evidence>